<dbReference type="Gene3D" id="3.40.630.30">
    <property type="match status" value="1"/>
</dbReference>
<reference evidence="2" key="1">
    <citation type="journal article" date="2015" name="Nature">
        <title>Complex archaea that bridge the gap between prokaryotes and eukaryotes.</title>
        <authorList>
            <person name="Spang A."/>
            <person name="Saw J.H."/>
            <person name="Jorgensen S.L."/>
            <person name="Zaremba-Niedzwiedzka K."/>
            <person name="Martijn J."/>
            <person name="Lind A.E."/>
            <person name="van Eijk R."/>
            <person name="Schleper C."/>
            <person name="Guy L."/>
            <person name="Ettema T.J."/>
        </authorList>
    </citation>
    <scope>NUCLEOTIDE SEQUENCE</scope>
</reference>
<feature type="domain" description="N-acetyltransferase" evidence="1">
    <location>
        <begin position="12"/>
        <end position="154"/>
    </location>
</feature>
<dbReference type="InterPro" id="IPR016181">
    <property type="entry name" value="Acyl_CoA_acyltransferase"/>
</dbReference>
<organism evidence="2">
    <name type="scientific">marine sediment metagenome</name>
    <dbReference type="NCBI Taxonomy" id="412755"/>
    <lineage>
        <taxon>unclassified sequences</taxon>
        <taxon>metagenomes</taxon>
        <taxon>ecological metagenomes</taxon>
    </lineage>
</organism>
<evidence type="ECO:0000313" key="2">
    <source>
        <dbReference type="EMBL" id="KKN56035.1"/>
    </source>
</evidence>
<gene>
    <name evidence="2" type="ORF">LCGC14_0576180</name>
</gene>
<evidence type="ECO:0000259" key="1">
    <source>
        <dbReference type="PROSITE" id="PS51186"/>
    </source>
</evidence>
<proteinExistence type="predicted"/>
<sequence>MPIGFDMQFKCEQFDALDTQTLFTIMRGRVDVFVVEQECPYPELDDVDIALNTRHLYTLSHGQLQTYARCYEKSAQYSAIGRVLVSESARGNGYATLLINEAIDCCKAQWPERDIYIGAQTYLLDFYRSFGFEDYKSEYLEDGIPHQDMILKLSK</sequence>
<dbReference type="EMBL" id="LAZR01000861">
    <property type="protein sequence ID" value="KKN56035.1"/>
    <property type="molecule type" value="Genomic_DNA"/>
</dbReference>
<protein>
    <recommendedName>
        <fullName evidence="1">N-acetyltransferase domain-containing protein</fullName>
    </recommendedName>
</protein>
<accession>A0A0F9RHQ2</accession>
<dbReference type="GO" id="GO:0016747">
    <property type="term" value="F:acyltransferase activity, transferring groups other than amino-acyl groups"/>
    <property type="evidence" value="ECO:0007669"/>
    <property type="project" value="InterPro"/>
</dbReference>
<dbReference type="CDD" id="cd04301">
    <property type="entry name" value="NAT_SF"/>
    <property type="match status" value="1"/>
</dbReference>
<name>A0A0F9RHQ2_9ZZZZ</name>
<comment type="caution">
    <text evidence="2">The sequence shown here is derived from an EMBL/GenBank/DDBJ whole genome shotgun (WGS) entry which is preliminary data.</text>
</comment>
<dbReference type="PROSITE" id="PS51186">
    <property type="entry name" value="GNAT"/>
    <property type="match status" value="1"/>
</dbReference>
<dbReference type="InterPro" id="IPR000182">
    <property type="entry name" value="GNAT_dom"/>
</dbReference>
<dbReference type="AlphaFoldDB" id="A0A0F9RHQ2"/>
<dbReference type="Pfam" id="PF13673">
    <property type="entry name" value="Acetyltransf_10"/>
    <property type="match status" value="1"/>
</dbReference>
<dbReference type="SUPFAM" id="SSF55729">
    <property type="entry name" value="Acyl-CoA N-acyltransferases (Nat)"/>
    <property type="match status" value="1"/>
</dbReference>